<gene>
    <name evidence="2" type="ORF">BT96DRAFT_920068</name>
</gene>
<evidence type="ECO:0000256" key="1">
    <source>
        <dbReference type="SAM" id="MobiDB-lite"/>
    </source>
</evidence>
<protein>
    <submittedName>
        <fullName evidence="2">Uncharacterized protein</fullName>
    </submittedName>
</protein>
<dbReference type="AlphaFoldDB" id="A0A6A4HNE8"/>
<evidence type="ECO:0000313" key="2">
    <source>
        <dbReference type="EMBL" id="KAE9399533.1"/>
    </source>
</evidence>
<feature type="region of interest" description="Disordered" evidence="1">
    <location>
        <begin position="24"/>
        <end position="50"/>
    </location>
</feature>
<organism evidence="2 3">
    <name type="scientific">Gymnopus androsaceus JB14</name>
    <dbReference type="NCBI Taxonomy" id="1447944"/>
    <lineage>
        <taxon>Eukaryota</taxon>
        <taxon>Fungi</taxon>
        <taxon>Dikarya</taxon>
        <taxon>Basidiomycota</taxon>
        <taxon>Agaricomycotina</taxon>
        <taxon>Agaricomycetes</taxon>
        <taxon>Agaricomycetidae</taxon>
        <taxon>Agaricales</taxon>
        <taxon>Marasmiineae</taxon>
        <taxon>Omphalotaceae</taxon>
        <taxon>Gymnopus</taxon>
    </lineage>
</organism>
<dbReference type="EMBL" id="ML769468">
    <property type="protein sequence ID" value="KAE9399533.1"/>
    <property type="molecule type" value="Genomic_DNA"/>
</dbReference>
<sequence>MASLPSTAVLASVNSNVEENMTITIEATAPPNDATFGRHKSRTLHKKKSSNDLRDEFYQASIESHKASQLLHSKEGSEWASST</sequence>
<evidence type="ECO:0000313" key="3">
    <source>
        <dbReference type="Proteomes" id="UP000799118"/>
    </source>
</evidence>
<accession>A0A6A4HNE8</accession>
<dbReference type="Proteomes" id="UP000799118">
    <property type="component" value="Unassembled WGS sequence"/>
</dbReference>
<name>A0A6A4HNE8_9AGAR</name>
<feature type="compositionally biased region" description="Basic residues" evidence="1">
    <location>
        <begin position="37"/>
        <end position="48"/>
    </location>
</feature>
<proteinExistence type="predicted"/>
<keyword evidence="3" id="KW-1185">Reference proteome</keyword>
<reference evidence="2" key="1">
    <citation type="journal article" date="2019" name="Environ. Microbiol.">
        <title>Fungal ecological strategies reflected in gene transcription - a case study of two litter decomposers.</title>
        <authorList>
            <person name="Barbi F."/>
            <person name="Kohler A."/>
            <person name="Barry K."/>
            <person name="Baskaran P."/>
            <person name="Daum C."/>
            <person name="Fauchery L."/>
            <person name="Ihrmark K."/>
            <person name="Kuo A."/>
            <person name="LaButti K."/>
            <person name="Lipzen A."/>
            <person name="Morin E."/>
            <person name="Grigoriev I.V."/>
            <person name="Henrissat B."/>
            <person name="Lindahl B."/>
            <person name="Martin F."/>
        </authorList>
    </citation>
    <scope>NUCLEOTIDE SEQUENCE</scope>
    <source>
        <strain evidence="2">JB14</strain>
    </source>
</reference>
<dbReference type="OrthoDB" id="3066263at2759"/>